<keyword evidence="2" id="KW-1185">Reference proteome</keyword>
<accession>A0ABR2BSB3</accession>
<gene>
    <name evidence="1" type="ORF">V6N12_035338</name>
</gene>
<protein>
    <submittedName>
        <fullName evidence="1">Uncharacterized protein</fullName>
    </submittedName>
</protein>
<comment type="caution">
    <text evidence="1">The sequence shown here is derived from an EMBL/GenBank/DDBJ whole genome shotgun (WGS) entry which is preliminary data.</text>
</comment>
<organism evidence="1 2">
    <name type="scientific">Hibiscus sabdariffa</name>
    <name type="common">roselle</name>
    <dbReference type="NCBI Taxonomy" id="183260"/>
    <lineage>
        <taxon>Eukaryota</taxon>
        <taxon>Viridiplantae</taxon>
        <taxon>Streptophyta</taxon>
        <taxon>Embryophyta</taxon>
        <taxon>Tracheophyta</taxon>
        <taxon>Spermatophyta</taxon>
        <taxon>Magnoliopsida</taxon>
        <taxon>eudicotyledons</taxon>
        <taxon>Gunneridae</taxon>
        <taxon>Pentapetalae</taxon>
        <taxon>rosids</taxon>
        <taxon>malvids</taxon>
        <taxon>Malvales</taxon>
        <taxon>Malvaceae</taxon>
        <taxon>Malvoideae</taxon>
        <taxon>Hibiscus</taxon>
    </lineage>
</organism>
<dbReference type="Proteomes" id="UP001472677">
    <property type="component" value="Unassembled WGS sequence"/>
</dbReference>
<proteinExistence type="predicted"/>
<dbReference type="EMBL" id="JBBPBM010000089">
    <property type="protein sequence ID" value="KAK8510015.1"/>
    <property type="molecule type" value="Genomic_DNA"/>
</dbReference>
<sequence length="248" mass="27669">MPNHSNSFREVERVMDLDVVHSLENCCVGTAKSLYDLEGLFFLTFDDIFNVELRVVAGTKFLIIFVDEEPRYDLECSNWSKLSEWFAKIELWTTFSLSIERITWLEVHGVKFHNRVFEGTRVIAFCYSNKDFGALDSDFGYGGGEFSSVGVTKECEVPQVGDVGKQVVGTTLEVDGCATKCVVGGEIVVALSVEGVSFSGLQSLCVHVGDVSSYVLNEGDSMVERVMDDRRSGMCCVIVLSWRCRVWS</sequence>
<evidence type="ECO:0000313" key="1">
    <source>
        <dbReference type="EMBL" id="KAK8510015.1"/>
    </source>
</evidence>
<name>A0ABR2BSB3_9ROSI</name>
<evidence type="ECO:0000313" key="2">
    <source>
        <dbReference type="Proteomes" id="UP001472677"/>
    </source>
</evidence>
<reference evidence="1 2" key="1">
    <citation type="journal article" date="2024" name="G3 (Bethesda)">
        <title>Genome assembly of Hibiscus sabdariffa L. provides insights into metabolisms of medicinal natural products.</title>
        <authorList>
            <person name="Kim T."/>
        </authorList>
    </citation>
    <scope>NUCLEOTIDE SEQUENCE [LARGE SCALE GENOMIC DNA]</scope>
    <source>
        <strain evidence="1">TK-2024</strain>
        <tissue evidence="1">Old leaves</tissue>
    </source>
</reference>